<dbReference type="EMBL" id="WBJX01000001">
    <property type="protein sequence ID" value="KAB1639305.1"/>
    <property type="molecule type" value="Genomic_DNA"/>
</dbReference>
<evidence type="ECO:0000313" key="2">
    <source>
        <dbReference type="EMBL" id="KAB1639305.1"/>
    </source>
</evidence>
<dbReference type="OrthoDB" id="5118047at2"/>
<reference evidence="2 3" key="1">
    <citation type="submission" date="2019-09" db="EMBL/GenBank/DDBJ databases">
        <title>Phylogeny of genus Pseudoclavibacter and closely related genus.</title>
        <authorList>
            <person name="Li Y."/>
        </authorList>
    </citation>
    <scope>NUCLEOTIDE SEQUENCE [LARGE SCALE GENOMIC DNA]</scope>
    <source>
        <strain evidence="2 3">THG-MD12</strain>
    </source>
</reference>
<protein>
    <submittedName>
        <fullName evidence="2">Uncharacterized protein</fullName>
    </submittedName>
</protein>
<feature type="transmembrane region" description="Helical" evidence="1">
    <location>
        <begin position="92"/>
        <end position="113"/>
    </location>
</feature>
<evidence type="ECO:0000313" key="3">
    <source>
        <dbReference type="Proteomes" id="UP000490386"/>
    </source>
</evidence>
<proteinExistence type="predicted"/>
<feature type="transmembrane region" description="Helical" evidence="1">
    <location>
        <begin position="133"/>
        <end position="159"/>
    </location>
</feature>
<keyword evidence="3" id="KW-1185">Reference proteome</keyword>
<comment type="caution">
    <text evidence="2">The sequence shown here is derived from an EMBL/GenBank/DDBJ whole genome shotgun (WGS) entry which is preliminary data.</text>
</comment>
<name>A0A7J5B545_9MICO</name>
<keyword evidence="1" id="KW-0472">Membrane</keyword>
<keyword evidence="1" id="KW-0812">Transmembrane</keyword>
<dbReference type="RefSeq" id="WP_151422302.1">
    <property type="nucleotide sequence ID" value="NZ_WBJX01000001.1"/>
</dbReference>
<evidence type="ECO:0000256" key="1">
    <source>
        <dbReference type="SAM" id="Phobius"/>
    </source>
</evidence>
<feature type="transmembrane region" description="Helical" evidence="1">
    <location>
        <begin position="58"/>
        <end position="80"/>
    </location>
</feature>
<keyword evidence="1" id="KW-1133">Transmembrane helix</keyword>
<sequence length="172" mass="17355">MIEGYDAELPPDPGSSWGRAVTWGAVSSLVFASLVIATWGFVSLGLDRDVIDLPDVSVLVAPLAVAAATVVVAASVALALRRRHQGRQGALWLAAPGSILAWLAFAIVAGIVATGSRPEAGNPDALSPLPSQVAIGLSVGPFGLVIVPLAALVVVAAVLSTSRPTRPGRGPA</sequence>
<dbReference type="AlphaFoldDB" id="A0A7J5B545"/>
<dbReference type="Proteomes" id="UP000490386">
    <property type="component" value="Unassembled WGS sequence"/>
</dbReference>
<organism evidence="2 3">
    <name type="scientific">Pseudoclavibacter terrae</name>
    <dbReference type="NCBI Taxonomy" id="1530195"/>
    <lineage>
        <taxon>Bacteria</taxon>
        <taxon>Bacillati</taxon>
        <taxon>Actinomycetota</taxon>
        <taxon>Actinomycetes</taxon>
        <taxon>Micrococcales</taxon>
        <taxon>Microbacteriaceae</taxon>
        <taxon>Pseudoclavibacter</taxon>
    </lineage>
</organism>
<feature type="transmembrane region" description="Helical" evidence="1">
    <location>
        <begin position="21"/>
        <end position="46"/>
    </location>
</feature>
<accession>A0A7J5B545</accession>
<gene>
    <name evidence="2" type="ORF">F8O03_02920</name>
</gene>